<keyword evidence="3" id="KW-1185">Reference proteome</keyword>
<keyword evidence="1" id="KW-1133">Transmembrane helix</keyword>
<proteinExistence type="predicted"/>
<evidence type="ECO:0000313" key="3">
    <source>
        <dbReference type="Proteomes" id="UP000788993"/>
    </source>
</evidence>
<evidence type="ECO:0000313" key="2">
    <source>
        <dbReference type="EMBL" id="KAH3677809.1"/>
    </source>
</evidence>
<reference evidence="2" key="2">
    <citation type="submission" date="2021-01" db="EMBL/GenBank/DDBJ databases">
        <authorList>
            <person name="Schikora-Tamarit M.A."/>
        </authorList>
    </citation>
    <scope>NUCLEOTIDE SEQUENCE</scope>
    <source>
        <strain evidence="2">NCAIM Y.01608</strain>
    </source>
</reference>
<accession>A0A9P8TGE2</accession>
<organism evidence="2 3">
    <name type="scientific">Ogataea polymorpha</name>
    <dbReference type="NCBI Taxonomy" id="460523"/>
    <lineage>
        <taxon>Eukaryota</taxon>
        <taxon>Fungi</taxon>
        <taxon>Dikarya</taxon>
        <taxon>Ascomycota</taxon>
        <taxon>Saccharomycotina</taxon>
        <taxon>Pichiomycetes</taxon>
        <taxon>Pichiales</taxon>
        <taxon>Pichiaceae</taxon>
        <taxon>Ogataea</taxon>
    </lineage>
</organism>
<sequence length="204" mass="23020">MWNTIAVSTYEIPLVPLSMARVRPPVCLARWKLRSRLSRWTNVLCATFMMAFWATLAKIAFLSSPNNTAPKRVTPYARMMAPIEVVRSPACETQSMFIESIIDLKKNGTWTLSTLAAINIPNATTTRNLAHGLFLGQMYDSKSLRMRICEWRSSLTTAEGFFSWRIVRDTWNHLTECHCRDVARTSRMGDCGRAGAAAKANGRL</sequence>
<feature type="transmembrane region" description="Helical" evidence="1">
    <location>
        <begin position="40"/>
        <end position="62"/>
    </location>
</feature>
<dbReference type="AlphaFoldDB" id="A0A9P8TGE2"/>
<reference evidence="2" key="1">
    <citation type="journal article" date="2021" name="Open Biol.">
        <title>Shared evolutionary footprints suggest mitochondrial oxidative damage underlies multiple complex I losses in fungi.</title>
        <authorList>
            <person name="Schikora-Tamarit M.A."/>
            <person name="Marcet-Houben M."/>
            <person name="Nosek J."/>
            <person name="Gabaldon T."/>
        </authorList>
    </citation>
    <scope>NUCLEOTIDE SEQUENCE</scope>
    <source>
        <strain evidence="2">NCAIM Y.01608</strain>
    </source>
</reference>
<protein>
    <submittedName>
        <fullName evidence="2">Uncharacterized protein</fullName>
    </submittedName>
</protein>
<comment type="caution">
    <text evidence="2">The sequence shown here is derived from an EMBL/GenBank/DDBJ whole genome shotgun (WGS) entry which is preliminary data.</text>
</comment>
<gene>
    <name evidence="2" type="ORF">OGATHE_000463</name>
</gene>
<dbReference type="EMBL" id="JAEUBD010000095">
    <property type="protein sequence ID" value="KAH3677809.1"/>
    <property type="molecule type" value="Genomic_DNA"/>
</dbReference>
<name>A0A9P8TGE2_9ASCO</name>
<keyword evidence="1" id="KW-0472">Membrane</keyword>
<evidence type="ECO:0000256" key="1">
    <source>
        <dbReference type="SAM" id="Phobius"/>
    </source>
</evidence>
<keyword evidence="1" id="KW-0812">Transmembrane</keyword>
<dbReference type="Proteomes" id="UP000788993">
    <property type="component" value="Unassembled WGS sequence"/>
</dbReference>